<gene>
    <name evidence="2" type="ORF">OLUC0939_LOCUS5</name>
</gene>
<organism evidence="2">
    <name type="scientific">Ostreococcus sp. 'lucimarinus'</name>
    <dbReference type="NCBI Taxonomy" id="242159"/>
    <lineage>
        <taxon>Eukaryota</taxon>
        <taxon>Viridiplantae</taxon>
        <taxon>Chlorophyta</taxon>
        <taxon>Mamiellophyceae</taxon>
        <taxon>Mamiellales</taxon>
        <taxon>Bathycoccaceae</taxon>
        <taxon>Ostreococcus</taxon>
    </lineage>
</organism>
<dbReference type="InterPro" id="IPR024624">
    <property type="entry name" value="Pyridox_Oxase_Alr4036_FMN-bd"/>
</dbReference>
<proteinExistence type="predicted"/>
<sequence>MIPCESVAEGAAASSFSLDFTDDAALCFITRLITHMSAHVSVSGASAPYVKPLQDTMMRDPSCASYFTLSTVEHGPRGVTPRARTVVFEGFAVDDDDRFALSCKLSSNSNKFAKRASDEVEICWWFSSARVQFRFRGPMRFETSAQSGSRNALWEHLVLGDRAQFFYPPDVLAKDRQDAVYERATKALIESRGAVPESFCVGLLVPLEVDVLDLNDSSRKYWRRTSVDDTAWEDFSGLAPPVLSVDAIIAASTKES</sequence>
<accession>A0A7R9SYP5</accession>
<dbReference type="Gene3D" id="2.30.110.10">
    <property type="entry name" value="Electron Transport, Fmn-binding Protein, Chain A"/>
    <property type="match status" value="1"/>
</dbReference>
<dbReference type="AlphaFoldDB" id="A0A7R9SYP5"/>
<dbReference type="GO" id="GO:0010181">
    <property type="term" value="F:FMN binding"/>
    <property type="evidence" value="ECO:0007669"/>
    <property type="project" value="InterPro"/>
</dbReference>
<evidence type="ECO:0000259" key="1">
    <source>
        <dbReference type="Pfam" id="PF12766"/>
    </source>
</evidence>
<dbReference type="InterPro" id="IPR012349">
    <property type="entry name" value="Split_barrel_FMN-bd"/>
</dbReference>
<dbReference type="EMBL" id="HBDX01000005">
    <property type="protein sequence ID" value="CAD8219286.1"/>
    <property type="molecule type" value="Transcribed_RNA"/>
</dbReference>
<evidence type="ECO:0000313" key="2">
    <source>
        <dbReference type="EMBL" id="CAD8219286.1"/>
    </source>
</evidence>
<protein>
    <recommendedName>
        <fullName evidence="1">Pyridoxamine 5'-phosphate oxidase Alr4036 family FMN-binding domain-containing protein</fullName>
    </recommendedName>
</protein>
<name>A0A7R9SYP5_9CHLO</name>
<reference evidence="2" key="1">
    <citation type="submission" date="2021-01" db="EMBL/GenBank/DDBJ databases">
        <authorList>
            <person name="Corre E."/>
            <person name="Pelletier E."/>
            <person name="Niang G."/>
            <person name="Scheremetjew M."/>
            <person name="Finn R."/>
            <person name="Kale V."/>
            <person name="Holt S."/>
            <person name="Cochrane G."/>
            <person name="Meng A."/>
            <person name="Brown T."/>
            <person name="Cohen L."/>
        </authorList>
    </citation>
    <scope>NUCLEOTIDE SEQUENCE</scope>
    <source>
        <strain evidence="2">Clade-A-BCC118000</strain>
    </source>
</reference>
<feature type="domain" description="Pyridoxamine 5'-phosphate oxidase Alr4036 family FMN-binding" evidence="1">
    <location>
        <begin position="47"/>
        <end position="140"/>
    </location>
</feature>
<dbReference type="Pfam" id="PF12766">
    <property type="entry name" value="Pyridox_oxase_2"/>
    <property type="match status" value="1"/>
</dbReference>
<dbReference type="PANTHER" id="PTHR28243:SF1">
    <property type="entry name" value="PYRIDOXAMINE 5'-PHOSPHATE OXIDASE ALR4036 FAMILY FMN-BINDING DOMAIN-CONTAINING PROTEIN"/>
    <property type="match status" value="1"/>
</dbReference>
<dbReference type="SUPFAM" id="SSF50475">
    <property type="entry name" value="FMN-binding split barrel"/>
    <property type="match status" value="1"/>
</dbReference>
<dbReference type="PANTHER" id="PTHR28243">
    <property type="entry name" value="AGL049CP"/>
    <property type="match status" value="1"/>
</dbReference>
<dbReference type="UniPathway" id="UPA01068">
    <property type="reaction ID" value="UER00304"/>
</dbReference>